<keyword evidence="3" id="KW-1185">Reference proteome</keyword>
<evidence type="ECO:0000313" key="3">
    <source>
        <dbReference type="Proteomes" id="UP000054047"/>
    </source>
</evidence>
<accession>A0A0C2G826</accession>
<dbReference type="AlphaFoldDB" id="A0A0C2G826"/>
<feature type="region of interest" description="Disordered" evidence="1">
    <location>
        <begin position="61"/>
        <end position="474"/>
    </location>
</feature>
<protein>
    <submittedName>
        <fullName evidence="2">Uncharacterized protein</fullName>
    </submittedName>
</protein>
<organism evidence="2 3">
    <name type="scientific">Ancylostoma duodenale</name>
    <dbReference type="NCBI Taxonomy" id="51022"/>
    <lineage>
        <taxon>Eukaryota</taxon>
        <taxon>Metazoa</taxon>
        <taxon>Ecdysozoa</taxon>
        <taxon>Nematoda</taxon>
        <taxon>Chromadorea</taxon>
        <taxon>Rhabditida</taxon>
        <taxon>Rhabditina</taxon>
        <taxon>Rhabditomorpha</taxon>
        <taxon>Strongyloidea</taxon>
        <taxon>Ancylostomatidae</taxon>
        <taxon>Ancylostomatinae</taxon>
        <taxon>Ancylostoma</taxon>
    </lineage>
</organism>
<evidence type="ECO:0000313" key="2">
    <source>
        <dbReference type="EMBL" id="KIH53191.1"/>
    </source>
</evidence>
<feature type="non-terminal residue" evidence="2">
    <location>
        <position position="1"/>
    </location>
</feature>
<feature type="compositionally biased region" description="Basic and acidic residues" evidence="1">
    <location>
        <begin position="434"/>
        <end position="446"/>
    </location>
</feature>
<dbReference type="Proteomes" id="UP000054047">
    <property type="component" value="Unassembled WGS sequence"/>
</dbReference>
<feature type="compositionally biased region" description="Basic and acidic residues" evidence="1">
    <location>
        <begin position="377"/>
        <end position="393"/>
    </location>
</feature>
<feature type="compositionally biased region" description="Low complexity" evidence="1">
    <location>
        <begin position="257"/>
        <end position="277"/>
    </location>
</feature>
<dbReference type="EMBL" id="KN741839">
    <property type="protein sequence ID" value="KIH53191.1"/>
    <property type="molecule type" value="Genomic_DNA"/>
</dbReference>
<feature type="compositionally biased region" description="Gly residues" evidence="1">
    <location>
        <begin position="179"/>
        <end position="196"/>
    </location>
</feature>
<evidence type="ECO:0000256" key="1">
    <source>
        <dbReference type="SAM" id="MobiDB-lite"/>
    </source>
</evidence>
<feature type="region of interest" description="Disordered" evidence="1">
    <location>
        <begin position="1"/>
        <end position="35"/>
    </location>
</feature>
<dbReference type="OrthoDB" id="5906022at2759"/>
<feature type="compositionally biased region" description="Polar residues" evidence="1">
    <location>
        <begin position="237"/>
        <end position="246"/>
    </location>
</feature>
<name>A0A0C2G826_9BILA</name>
<reference evidence="2 3" key="1">
    <citation type="submission" date="2013-12" db="EMBL/GenBank/DDBJ databases">
        <title>Draft genome of the parsitic nematode Ancylostoma duodenale.</title>
        <authorList>
            <person name="Mitreva M."/>
        </authorList>
    </citation>
    <scope>NUCLEOTIDE SEQUENCE [LARGE SCALE GENOMIC DNA]</scope>
    <source>
        <strain evidence="2 3">Zhejiang</strain>
    </source>
</reference>
<feature type="compositionally biased region" description="Low complexity" evidence="1">
    <location>
        <begin position="91"/>
        <end position="106"/>
    </location>
</feature>
<gene>
    <name evidence="2" type="ORF">ANCDUO_16689</name>
</gene>
<feature type="compositionally biased region" description="Basic and acidic residues" evidence="1">
    <location>
        <begin position="402"/>
        <end position="416"/>
    </location>
</feature>
<feature type="compositionally biased region" description="Pro residues" evidence="1">
    <location>
        <begin position="108"/>
        <end position="120"/>
    </location>
</feature>
<proteinExistence type="predicted"/>
<sequence>LGKRGPLIDDPLSGYGREGAQGGKTKPKKSESESIFSVEPVGVRYKVDSATSQMTKEIAYAKKPPVAPPRAKVPPVIGKSPLKYPAPSSIPPSESSTKPEPTQEETAPPSPPNVPSPAYPQPTSSEGPSGPEGGPSPTGPSKVAPPASTEGKGPGPSQTISVLIPPMPSKGEEKYGSGNAPGGSGTEAGGPAGMGSGTKEEGGPEGSPESGSAPAYPKPTSVIHSPSSSHADRVASEISTTPQPQGVYQHPRGKEIPTAASTTTSAPPQPSSEESSLTPPPTYPAESVKSVEASTPPNAPEEHPESVGPEETGLGAPEITGSGEMPGGPTAVVESHEGEVGGDGKGAEAEAKSGEAPSGAEYAKGTPEAEGGVEPKGPSESEGGKTKGAEDSGAKPIGGGEQYKKEPETTATEEKATTGGDGGASSKTEPSGYETDKKKGEEKKGEAPQYASGKEEGEDETAPENVPGPLVKIDSTSKDKNIVIAYTPNKPMKQPKLNKNGLFCFVVLVKRRQQCV</sequence>